<dbReference type="PANTHER" id="PTHR30629">
    <property type="entry name" value="PROPHAGE INTEGRASE"/>
    <property type="match status" value="1"/>
</dbReference>
<evidence type="ECO:0000313" key="8">
    <source>
        <dbReference type="EMBL" id="SJM47525.1"/>
    </source>
</evidence>
<dbReference type="GO" id="GO:0015074">
    <property type="term" value="P:DNA integration"/>
    <property type="evidence" value="ECO:0007669"/>
    <property type="project" value="UniProtKB-KW"/>
</dbReference>
<dbReference type="InterPro" id="IPR025166">
    <property type="entry name" value="Integrase_DNA_bind_dom"/>
</dbReference>
<gene>
    <name evidence="8" type="ORF">FM111_00975</name>
</gene>
<dbReference type="InterPro" id="IPR013762">
    <property type="entry name" value="Integrase-like_cat_sf"/>
</dbReference>
<dbReference type="GO" id="GO:0006310">
    <property type="term" value="P:DNA recombination"/>
    <property type="evidence" value="ECO:0007669"/>
    <property type="project" value="UniProtKB-KW"/>
</dbReference>
<name>A0A1R4EVB7_BREDI</name>
<evidence type="ECO:0000256" key="3">
    <source>
        <dbReference type="ARBA" id="ARBA00023125"/>
    </source>
</evidence>
<dbReference type="InterPro" id="IPR011010">
    <property type="entry name" value="DNA_brk_join_enz"/>
</dbReference>
<feature type="domain" description="Core-binding (CB)" evidence="7">
    <location>
        <begin position="94"/>
        <end position="174"/>
    </location>
</feature>
<evidence type="ECO:0000259" key="6">
    <source>
        <dbReference type="PROSITE" id="PS51898"/>
    </source>
</evidence>
<dbReference type="Pfam" id="PF22022">
    <property type="entry name" value="Phage_int_M"/>
    <property type="match status" value="1"/>
</dbReference>
<evidence type="ECO:0000256" key="4">
    <source>
        <dbReference type="ARBA" id="ARBA00023172"/>
    </source>
</evidence>
<dbReference type="EMBL" id="FUIE01000010">
    <property type="protein sequence ID" value="SJM47525.1"/>
    <property type="molecule type" value="Genomic_DNA"/>
</dbReference>
<evidence type="ECO:0000313" key="9">
    <source>
        <dbReference type="Proteomes" id="UP000195766"/>
    </source>
</evidence>
<dbReference type="InterPro" id="IPR050808">
    <property type="entry name" value="Phage_Integrase"/>
</dbReference>
<evidence type="ECO:0000256" key="5">
    <source>
        <dbReference type="PROSITE-ProRule" id="PRU01248"/>
    </source>
</evidence>
<dbReference type="InterPro" id="IPR038488">
    <property type="entry name" value="Integrase_DNA-bd_sf"/>
</dbReference>
<dbReference type="InterPro" id="IPR053876">
    <property type="entry name" value="Phage_int_M"/>
</dbReference>
<dbReference type="InterPro" id="IPR044068">
    <property type="entry name" value="CB"/>
</dbReference>
<reference evidence="8 9" key="1">
    <citation type="submission" date="2017-02" db="EMBL/GenBank/DDBJ databases">
        <authorList>
            <person name="Peterson S.W."/>
        </authorList>
    </citation>
    <scope>NUCLEOTIDE SEQUENCE [LARGE SCALE GENOMIC DNA]</scope>
    <source>
        <strain evidence="8 9">3F5N</strain>
    </source>
</reference>
<dbReference type="PROSITE" id="PS51900">
    <property type="entry name" value="CB"/>
    <property type="match status" value="1"/>
</dbReference>
<dbReference type="PROSITE" id="PS51898">
    <property type="entry name" value="TYR_RECOMBINASE"/>
    <property type="match status" value="1"/>
</dbReference>
<dbReference type="PANTHER" id="PTHR30629:SF2">
    <property type="entry name" value="PROPHAGE INTEGRASE INTS-RELATED"/>
    <property type="match status" value="1"/>
</dbReference>
<dbReference type="Proteomes" id="UP000195766">
    <property type="component" value="Unassembled WGS sequence"/>
</dbReference>
<evidence type="ECO:0000259" key="7">
    <source>
        <dbReference type="PROSITE" id="PS51900"/>
    </source>
</evidence>
<evidence type="ECO:0000256" key="2">
    <source>
        <dbReference type="ARBA" id="ARBA00022908"/>
    </source>
</evidence>
<dbReference type="Gene3D" id="1.10.150.130">
    <property type="match status" value="1"/>
</dbReference>
<keyword evidence="3 5" id="KW-0238">DNA-binding</keyword>
<dbReference type="Pfam" id="PF00589">
    <property type="entry name" value="Phage_integrase"/>
    <property type="match status" value="1"/>
</dbReference>
<dbReference type="InterPro" id="IPR010998">
    <property type="entry name" value="Integrase_recombinase_N"/>
</dbReference>
<dbReference type="SUPFAM" id="SSF56349">
    <property type="entry name" value="DNA breaking-rejoining enzymes"/>
    <property type="match status" value="1"/>
</dbReference>
<proteinExistence type="inferred from homology"/>
<dbReference type="GO" id="GO:0003677">
    <property type="term" value="F:DNA binding"/>
    <property type="evidence" value="ECO:0007669"/>
    <property type="project" value="UniProtKB-UniRule"/>
</dbReference>
<keyword evidence="4" id="KW-0233">DNA recombination</keyword>
<dbReference type="Gene3D" id="3.30.160.390">
    <property type="entry name" value="Integrase, DNA-binding domain"/>
    <property type="match status" value="1"/>
</dbReference>
<accession>A0A1R4EVB7</accession>
<dbReference type="OrthoDB" id="7388552at2"/>
<sequence>MAREMNRLPPRAAATITEPGRYADGGGLYLVVGQGQSRKWVFRFKWHGRLVDMGLGAASSVTLAKARERAGDARKLLVDGINPLEAKRADQTVPTFGEMADRLVADLGPQWRNEKHRAQWKTTLEKDAAKLRPIPVDKVETADVLAVLKTIWATKPETASRLRGRIERVLDAAKAKGFRSGENPARWRGHLDHLLPKRQKLTRGHHAALPFEKVPGFVAELRAREAVAGMALELAIYTAARSGEVRGATWGEIDLAAKVWTVPADRMKAGREHRVPLSARAVEILEKARDLSSGEPSAVVFPGLKPGAILSDAAFDALLKRMGFKSGELTPHGFRSSFRDWAGEASTFPRELAEAALAHVVGDATERAYRRGDALEKRRKMMDAWARFCEPKAAGANVTPMRRV</sequence>
<comment type="similarity">
    <text evidence="1">Belongs to the 'phage' integrase family.</text>
</comment>
<dbReference type="AlphaFoldDB" id="A0A1R4EVB7"/>
<organism evidence="8 9">
    <name type="scientific">Brevundimonas diminuta 3F5N</name>
    <dbReference type="NCBI Taxonomy" id="1255603"/>
    <lineage>
        <taxon>Bacteria</taxon>
        <taxon>Pseudomonadati</taxon>
        <taxon>Pseudomonadota</taxon>
        <taxon>Alphaproteobacteria</taxon>
        <taxon>Caulobacterales</taxon>
        <taxon>Caulobacteraceae</taxon>
        <taxon>Brevundimonas</taxon>
    </lineage>
</organism>
<keyword evidence="2" id="KW-0229">DNA integration</keyword>
<feature type="domain" description="Tyr recombinase" evidence="6">
    <location>
        <begin position="204"/>
        <end position="382"/>
    </location>
</feature>
<protein>
    <submittedName>
        <fullName evidence="8">Phage integrase</fullName>
    </submittedName>
</protein>
<dbReference type="Pfam" id="PF13356">
    <property type="entry name" value="Arm-DNA-bind_3"/>
    <property type="match status" value="1"/>
</dbReference>
<dbReference type="Gene3D" id="1.10.443.10">
    <property type="entry name" value="Intergrase catalytic core"/>
    <property type="match status" value="1"/>
</dbReference>
<dbReference type="InterPro" id="IPR002104">
    <property type="entry name" value="Integrase_catalytic"/>
</dbReference>
<dbReference type="CDD" id="cd00801">
    <property type="entry name" value="INT_P4_C"/>
    <property type="match status" value="1"/>
</dbReference>
<evidence type="ECO:0000256" key="1">
    <source>
        <dbReference type="ARBA" id="ARBA00008857"/>
    </source>
</evidence>